<evidence type="ECO:0000256" key="1">
    <source>
        <dbReference type="ARBA" id="ARBA00004141"/>
    </source>
</evidence>
<dbReference type="Proteomes" id="UP001497600">
    <property type="component" value="Chromosome B"/>
</dbReference>
<evidence type="ECO:0000313" key="8">
    <source>
        <dbReference type="Proteomes" id="UP001497600"/>
    </source>
</evidence>
<evidence type="ECO:0000313" key="7">
    <source>
        <dbReference type="EMBL" id="CAK7897795.1"/>
    </source>
</evidence>
<evidence type="ECO:0000256" key="5">
    <source>
        <dbReference type="SAM" id="Phobius"/>
    </source>
</evidence>
<proteinExistence type="predicted"/>
<keyword evidence="3 5" id="KW-1133">Transmembrane helix</keyword>
<evidence type="ECO:0000256" key="3">
    <source>
        <dbReference type="ARBA" id="ARBA00022989"/>
    </source>
</evidence>
<keyword evidence="8" id="KW-1185">Reference proteome</keyword>
<evidence type="ECO:0000259" key="6">
    <source>
        <dbReference type="PROSITE" id="PS50850"/>
    </source>
</evidence>
<gene>
    <name evidence="7" type="primary">GIT3</name>
    <name evidence="7" type="ORF">CAAN4_B11430</name>
</gene>
<dbReference type="Pfam" id="PF00083">
    <property type="entry name" value="Sugar_tr"/>
    <property type="match status" value="2"/>
</dbReference>
<feature type="transmembrane region" description="Helical" evidence="5">
    <location>
        <begin position="105"/>
        <end position="124"/>
    </location>
</feature>
<feature type="transmembrane region" description="Helical" evidence="5">
    <location>
        <begin position="131"/>
        <end position="152"/>
    </location>
</feature>
<protein>
    <submittedName>
        <fullName evidence="7">Major glycerophosphoinositol permease Git3p</fullName>
    </submittedName>
</protein>
<dbReference type="Gene3D" id="1.20.1250.20">
    <property type="entry name" value="MFS general substrate transporter like domains"/>
    <property type="match status" value="1"/>
</dbReference>
<feature type="transmembrane region" description="Helical" evidence="5">
    <location>
        <begin position="330"/>
        <end position="351"/>
    </location>
</feature>
<feature type="transmembrane region" description="Helical" evidence="5">
    <location>
        <begin position="278"/>
        <end position="302"/>
    </location>
</feature>
<dbReference type="InterPro" id="IPR036259">
    <property type="entry name" value="MFS_trans_sf"/>
</dbReference>
<dbReference type="SUPFAM" id="SSF103473">
    <property type="entry name" value="MFS general substrate transporter"/>
    <property type="match status" value="1"/>
</dbReference>
<accession>A0ABP0E9B6</accession>
<reference evidence="7 8" key="1">
    <citation type="submission" date="2024-01" db="EMBL/GenBank/DDBJ databases">
        <authorList>
            <consortium name="Genoscope - CEA"/>
            <person name="William W."/>
        </authorList>
    </citation>
    <scope>NUCLEOTIDE SEQUENCE [LARGE SCALE GENOMIC DNA]</scope>
    <source>
        <strain evidence="7 8">29B2s-10</strain>
    </source>
</reference>
<feature type="transmembrane region" description="Helical" evidence="5">
    <location>
        <begin position="454"/>
        <end position="473"/>
    </location>
</feature>
<feature type="transmembrane region" description="Helical" evidence="5">
    <location>
        <begin position="423"/>
        <end position="442"/>
    </location>
</feature>
<dbReference type="PANTHER" id="PTHR23508:SF10">
    <property type="entry name" value="CARBOXYLIC ACID TRANSPORTER PROTEIN HOMOLOG"/>
    <property type="match status" value="1"/>
</dbReference>
<feature type="domain" description="Major facilitator superfamily (MFS) profile" evidence="6">
    <location>
        <begin position="63"/>
        <end position="477"/>
    </location>
</feature>
<name>A0ABP0E9B6_9ASCO</name>
<dbReference type="PANTHER" id="PTHR23508">
    <property type="entry name" value="CARBOXYLIC ACID TRANSPORTER PROTEIN HOMOLOG"/>
    <property type="match status" value="1"/>
</dbReference>
<comment type="subcellular location">
    <subcellularLocation>
        <location evidence="1">Membrane</location>
        <topology evidence="1">Multi-pass membrane protein</topology>
    </subcellularLocation>
</comment>
<feature type="transmembrane region" description="Helical" evidence="5">
    <location>
        <begin position="384"/>
        <end position="402"/>
    </location>
</feature>
<feature type="transmembrane region" description="Helical" evidence="5">
    <location>
        <begin position="236"/>
        <end position="257"/>
    </location>
</feature>
<keyword evidence="2 5" id="KW-0812">Transmembrane</keyword>
<feature type="transmembrane region" description="Helical" evidence="5">
    <location>
        <begin position="158"/>
        <end position="181"/>
    </location>
</feature>
<dbReference type="PROSITE" id="PS50850">
    <property type="entry name" value="MFS"/>
    <property type="match status" value="1"/>
</dbReference>
<organism evidence="7 8">
    <name type="scientific">[Candida] anglica</name>
    <dbReference type="NCBI Taxonomy" id="148631"/>
    <lineage>
        <taxon>Eukaryota</taxon>
        <taxon>Fungi</taxon>
        <taxon>Dikarya</taxon>
        <taxon>Ascomycota</taxon>
        <taxon>Saccharomycotina</taxon>
        <taxon>Pichiomycetes</taxon>
        <taxon>Debaryomycetaceae</taxon>
        <taxon>Kurtzmaniella</taxon>
    </lineage>
</organism>
<feature type="transmembrane region" description="Helical" evidence="5">
    <location>
        <begin position="358"/>
        <end position="378"/>
    </location>
</feature>
<dbReference type="InterPro" id="IPR020846">
    <property type="entry name" value="MFS_dom"/>
</dbReference>
<feature type="transmembrane region" description="Helical" evidence="5">
    <location>
        <begin position="202"/>
        <end position="230"/>
    </location>
</feature>
<evidence type="ECO:0000256" key="2">
    <source>
        <dbReference type="ARBA" id="ARBA00022692"/>
    </source>
</evidence>
<dbReference type="InterPro" id="IPR005828">
    <property type="entry name" value="MFS_sugar_transport-like"/>
</dbReference>
<sequence length="537" mass="58837">MSTRDLPKSIPDFFIGWTKHLPNEITFGKSAEQLEAEAREQNQNEHFVNEEIVTKTKMSSLWPAFASGAGLFSDGYVNNSIGTVSFALKKLYPTEMAANNSLSNVSSIAFAGTVLGMLTFGYVSDRISRKWGMLFTNAMLILFTILTAAATWGANGSIYGLLAAITAFRFLLGVAIGAEYPTASVISAEFANQLPAGNRNRYFVWFTNTMIDLGFVVSAFVPLVLLWIFSEKHYTAIWRLTLGLGAIPPISLFFMRMKIAEGESFKKMNFNNKENKASVPYLLILKFYWFRLAVVSIIWFIYDFSAYSFGIYSSFILENVVPDGSVYKTWGWNVVFNLFYMPGAILGALAADYIGPRLTLAIGVGLQGVVGFAMAGSYDSLSKHLGGFVVVYGIFTTLGEFGPGDNIGLLASKTSATPIRGQYYGIAAAFGKIGAFVGTWVFPHILDKYGNQGAYYISSALCLFSAALALFFCPSVGQDALNKEDGDFIRYLEASGYDISKLGNGEITHDIESESYDGSSNKKTHEVIVNTEDKASL</sequence>
<keyword evidence="4 5" id="KW-0472">Membrane</keyword>
<evidence type="ECO:0000256" key="4">
    <source>
        <dbReference type="ARBA" id="ARBA00023136"/>
    </source>
</evidence>
<dbReference type="EMBL" id="OZ004254">
    <property type="protein sequence ID" value="CAK7897795.1"/>
    <property type="molecule type" value="Genomic_DNA"/>
</dbReference>